<keyword evidence="2" id="KW-0560">Oxidoreductase</keyword>
<dbReference type="PANTHER" id="PTHR43669">
    <property type="entry name" value="5-KETO-D-GLUCONATE 5-REDUCTASE"/>
    <property type="match status" value="1"/>
</dbReference>
<dbReference type="PANTHER" id="PTHR43669:SF14">
    <property type="entry name" value="OXIDOREDUCTASE"/>
    <property type="match status" value="1"/>
</dbReference>
<feature type="non-terminal residue" evidence="3">
    <location>
        <position position="87"/>
    </location>
</feature>
<evidence type="ECO:0008006" key="4">
    <source>
        <dbReference type="Google" id="ProtNLM"/>
    </source>
</evidence>
<dbReference type="Gene3D" id="3.40.50.720">
    <property type="entry name" value="NAD(P)-binding Rossmann-like Domain"/>
    <property type="match status" value="1"/>
</dbReference>
<dbReference type="SUPFAM" id="SSF51735">
    <property type="entry name" value="NAD(P)-binding Rossmann-fold domains"/>
    <property type="match status" value="1"/>
</dbReference>
<name>A0A382ZZS2_9ZZZZ</name>
<dbReference type="AlphaFoldDB" id="A0A382ZZS2"/>
<sequence length="87" mass="8944">MSSSTPIQAPVALITGGAHGLGHATCMALTQRNVNLVIADIDATAAKETALACRQSGVVVHCLQIDLASTEGPSDMINETLAVCERL</sequence>
<protein>
    <recommendedName>
        <fullName evidence="4">Short-chain dehydrogenase/reductase SDR</fullName>
    </recommendedName>
</protein>
<dbReference type="InterPro" id="IPR002347">
    <property type="entry name" value="SDR_fam"/>
</dbReference>
<dbReference type="Pfam" id="PF00106">
    <property type="entry name" value="adh_short"/>
    <property type="match status" value="1"/>
</dbReference>
<accession>A0A382ZZS2</accession>
<reference evidence="3" key="1">
    <citation type="submission" date="2018-05" db="EMBL/GenBank/DDBJ databases">
        <authorList>
            <person name="Lanie J.A."/>
            <person name="Ng W.-L."/>
            <person name="Kazmierczak K.M."/>
            <person name="Andrzejewski T.M."/>
            <person name="Davidsen T.M."/>
            <person name="Wayne K.J."/>
            <person name="Tettelin H."/>
            <person name="Glass J.I."/>
            <person name="Rusch D."/>
            <person name="Podicherti R."/>
            <person name="Tsui H.-C.T."/>
            <person name="Winkler M.E."/>
        </authorList>
    </citation>
    <scope>NUCLEOTIDE SEQUENCE</scope>
</reference>
<evidence type="ECO:0000313" key="3">
    <source>
        <dbReference type="EMBL" id="SVE00829.1"/>
    </source>
</evidence>
<evidence type="ECO:0000256" key="2">
    <source>
        <dbReference type="ARBA" id="ARBA00023002"/>
    </source>
</evidence>
<organism evidence="3">
    <name type="scientific">marine metagenome</name>
    <dbReference type="NCBI Taxonomy" id="408172"/>
    <lineage>
        <taxon>unclassified sequences</taxon>
        <taxon>metagenomes</taxon>
        <taxon>ecological metagenomes</taxon>
    </lineage>
</organism>
<evidence type="ECO:0000256" key="1">
    <source>
        <dbReference type="ARBA" id="ARBA00006484"/>
    </source>
</evidence>
<dbReference type="GO" id="GO:0016491">
    <property type="term" value="F:oxidoreductase activity"/>
    <property type="evidence" value="ECO:0007669"/>
    <property type="project" value="UniProtKB-KW"/>
</dbReference>
<comment type="similarity">
    <text evidence="1">Belongs to the short-chain dehydrogenases/reductases (SDR) family.</text>
</comment>
<dbReference type="InterPro" id="IPR036291">
    <property type="entry name" value="NAD(P)-bd_dom_sf"/>
</dbReference>
<feature type="non-terminal residue" evidence="3">
    <location>
        <position position="1"/>
    </location>
</feature>
<proteinExistence type="inferred from homology"/>
<dbReference type="EMBL" id="UINC01187877">
    <property type="protein sequence ID" value="SVE00829.1"/>
    <property type="molecule type" value="Genomic_DNA"/>
</dbReference>
<gene>
    <name evidence="3" type="ORF">METZ01_LOCUS453683</name>
</gene>